<evidence type="ECO:0000259" key="13">
    <source>
        <dbReference type="PROSITE" id="PS51192"/>
    </source>
</evidence>
<name>A0A833HQ71_9FIRM</name>
<evidence type="ECO:0000256" key="8">
    <source>
        <dbReference type="ARBA" id="ARBA00022927"/>
    </source>
</evidence>
<dbReference type="GO" id="GO:0031522">
    <property type="term" value="C:cell envelope Sec protein transport complex"/>
    <property type="evidence" value="ECO:0007669"/>
    <property type="project" value="TreeGrafter"/>
</dbReference>
<dbReference type="Gene3D" id="1.10.3060.10">
    <property type="entry name" value="Helical scaffold and wing domains of SecA"/>
    <property type="match status" value="2"/>
</dbReference>
<dbReference type="AlphaFoldDB" id="A0A833HQ71"/>
<dbReference type="GO" id="GO:0043952">
    <property type="term" value="P:protein transport by the Sec complex"/>
    <property type="evidence" value="ECO:0007669"/>
    <property type="project" value="TreeGrafter"/>
</dbReference>
<evidence type="ECO:0000256" key="4">
    <source>
        <dbReference type="ARBA" id="ARBA00022475"/>
    </source>
</evidence>
<keyword evidence="3 12" id="KW-0813">Transport</keyword>
<dbReference type="InterPro" id="IPR014018">
    <property type="entry name" value="SecA_motor_DEAD"/>
</dbReference>
<dbReference type="PROSITE" id="PS51192">
    <property type="entry name" value="HELICASE_ATP_BIND_1"/>
    <property type="match status" value="1"/>
</dbReference>
<dbReference type="InterPro" id="IPR036266">
    <property type="entry name" value="SecA_Wing/Scaffold_sf"/>
</dbReference>
<feature type="domain" description="Helicase ATP-binding" evidence="13">
    <location>
        <begin position="91"/>
        <end position="248"/>
    </location>
</feature>
<dbReference type="Gene3D" id="3.90.1440.10">
    <property type="entry name" value="SecA, preprotein cross-linking domain"/>
    <property type="match status" value="1"/>
</dbReference>
<dbReference type="InterPro" id="IPR011130">
    <property type="entry name" value="SecA_preprotein_X-link_dom"/>
</dbReference>
<evidence type="ECO:0000259" key="15">
    <source>
        <dbReference type="PROSITE" id="PS51196"/>
    </source>
</evidence>
<dbReference type="GO" id="GO:0005886">
    <property type="term" value="C:plasma membrane"/>
    <property type="evidence" value="ECO:0007669"/>
    <property type="project" value="UniProtKB-SubCell"/>
</dbReference>
<dbReference type="FunFam" id="3.40.50.300:FF:000429">
    <property type="entry name" value="Preprotein translocase subunit SecA"/>
    <property type="match status" value="1"/>
</dbReference>
<comment type="subunit">
    <text evidence="12">Monomer and homodimer. Part of the essential Sec protein translocation apparatus which comprises SecA, SecYEG and auxiliary proteins SecDF. Other proteins may also be involved.</text>
</comment>
<dbReference type="GO" id="GO:0005524">
    <property type="term" value="F:ATP binding"/>
    <property type="evidence" value="ECO:0007669"/>
    <property type="project" value="UniProtKB-UniRule"/>
</dbReference>
<feature type="domain" description="SecA family profile" evidence="15">
    <location>
        <begin position="7"/>
        <end position="595"/>
    </location>
</feature>
<dbReference type="Gene3D" id="3.40.50.300">
    <property type="entry name" value="P-loop containing nucleotide triphosphate hydrolases"/>
    <property type="match status" value="3"/>
</dbReference>
<evidence type="ECO:0000256" key="5">
    <source>
        <dbReference type="ARBA" id="ARBA00022490"/>
    </source>
</evidence>
<dbReference type="Pfam" id="PF07517">
    <property type="entry name" value="SecA_DEAD"/>
    <property type="match status" value="1"/>
</dbReference>
<dbReference type="GO" id="GO:0017038">
    <property type="term" value="P:protein import"/>
    <property type="evidence" value="ECO:0007669"/>
    <property type="project" value="InterPro"/>
</dbReference>
<dbReference type="InterPro" id="IPR036670">
    <property type="entry name" value="SecA_X-link_sf"/>
</dbReference>
<feature type="binding site" evidence="12">
    <location>
        <begin position="107"/>
        <end position="111"/>
    </location>
    <ligand>
        <name>ATP</name>
        <dbReference type="ChEBI" id="CHEBI:30616"/>
    </ligand>
</feature>
<dbReference type="NCBIfam" id="TIGR04221">
    <property type="entry name" value="SecA2_Mycobac"/>
    <property type="match status" value="1"/>
</dbReference>
<dbReference type="InterPro" id="IPR026389">
    <property type="entry name" value="SecA_Actinobact-type"/>
</dbReference>
<keyword evidence="5 12" id="KW-0963">Cytoplasm</keyword>
<dbReference type="InterPro" id="IPR001650">
    <property type="entry name" value="Helicase_C-like"/>
</dbReference>
<keyword evidence="11 12" id="KW-0472">Membrane</keyword>
<keyword evidence="4 12" id="KW-1003">Cell membrane</keyword>
<evidence type="ECO:0000256" key="7">
    <source>
        <dbReference type="ARBA" id="ARBA00022840"/>
    </source>
</evidence>
<dbReference type="Proteomes" id="UP000465601">
    <property type="component" value="Unassembled WGS sequence"/>
</dbReference>
<sequence>MMNFSKAKEIITQLKEKENYDIDSYVKILLEINNINHENKGDHALKELSQDLRKKALKGYPLEDLMVEAFGLVREAARRVIGLRPFDVQIIAGLALHHGRIIEMLTGEGKTLAAVMPAYLNALTGKGVHILTFNDYLAERDAGWMGPLFEFLGLSCGYVKVGLTLQQRKEAYRKDITYVTAKEAGFDYLRDFLATEIDDLVHRPFNFAIIDEADSILIDEARVPLVIAGKVQRERLNNQFFCNLVQSLNPQLHYETDQYSNNVSLTNEGLERVEELIGCSNLYDEGNLLILTKIHCALHAEALLKKEVNYIVRNNRIEVIDEFTGRVAENRHWPDSLHEAVEAKEGLISEDKGKILASIPIQYFIKQYPKLAGMTGTAMTAKNELLETYGLKVVIIPSNKPSIRIDHPDLIFTHKEAKERALILEIKEAHSKGQPILIGTNSVEESEEMAALLTQEGIHCNVLNAKNDYQEAKIIARAGEYGAVTVSTNMAGRGVDIKLGGEEEEDKLRVIETGGLYVIGVGRHESIRIDNQLRGRAGRQGDSGESRFFISLEDEMIKKYEIDQLIPTEAYPTKQLDPIDSIIVGKKIEGGQRIIEGYNSDIRRQLYRYTYLIEEQRRILHKTRLDLLMGRVPTTLLANKCPDLYQEYLHKYGGDVVRRVEKQLTLYHINSCWADYLDCVSYIREGIHLVVIGGENPLYQFNSQVITVFNETLNRIEKDIIESFRRVKITKHGVDLEGEGLKAPSSTWTYLISDSQSQFSRLPFIIKSAKRTVKGTLFSLRSLY</sequence>
<dbReference type="RefSeq" id="WP_151865250.1">
    <property type="nucleotide sequence ID" value="NZ_WBZB01000013.1"/>
</dbReference>
<protein>
    <recommendedName>
        <fullName evidence="12">Protein translocase subunit SecA</fullName>
        <ecNumber evidence="12">7.4.2.8</ecNumber>
    </recommendedName>
</protein>
<dbReference type="SUPFAM" id="SSF81767">
    <property type="entry name" value="Pre-protein crosslinking domain of SecA"/>
    <property type="match status" value="1"/>
</dbReference>
<evidence type="ECO:0000256" key="9">
    <source>
        <dbReference type="ARBA" id="ARBA00022967"/>
    </source>
</evidence>
<dbReference type="SMART" id="SM00957">
    <property type="entry name" value="SecA_DEAD"/>
    <property type="match status" value="1"/>
</dbReference>
<evidence type="ECO:0000256" key="2">
    <source>
        <dbReference type="ARBA" id="ARBA00007650"/>
    </source>
</evidence>
<dbReference type="OrthoDB" id="9805579at2"/>
<dbReference type="PANTHER" id="PTHR30612:SF0">
    <property type="entry name" value="CHLOROPLAST PROTEIN-TRANSPORTING ATPASE"/>
    <property type="match status" value="1"/>
</dbReference>
<dbReference type="Pfam" id="PF21090">
    <property type="entry name" value="P-loop_SecA"/>
    <property type="match status" value="1"/>
</dbReference>
<dbReference type="CDD" id="cd18803">
    <property type="entry name" value="SF2_C_secA"/>
    <property type="match status" value="1"/>
</dbReference>
<keyword evidence="6 12" id="KW-0547">Nucleotide-binding</keyword>
<keyword evidence="8 12" id="KW-0653">Protein transport</keyword>
<evidence type="ECO:0000256" key="1">
    <source>
        <dbReference type="ARBA" id="ARBA00004170"/>
    </source>
</evidence>
<feature type="binding site" evidence="12">
    <location>
        <position position="89"/>
    </location>
    <ligand>
        <name>ATP</name>
        <dbReference type="ChEBI" id="CHEBI:30616"/>
    </ligand>
</feature>
<evidence type="ECO:0000259" key="14">
    <source>
        <dbReference type="PROSITE" id="PS51194"/>
    </source>
</evidence>
<dbReference type="PROSITE" id="PS51194">
    <property type="entry name" value="HELICASE_CTER"/>
    <property type="match status" value="1"/>
</dbReference>
<dbReference type="GO" id="GO:0005829">
    <property type="term" value="C:cytosol"/>
    <property type="evidence" value="ECO:0007669"/>
    <property type="project" value="TreeGrafter"/>
</dbReference>
<evidence type="ECO:0000313" key="17">
    <source>
        <dbReference type="Proteomes" id="UP000465601"/>
    </source>
</evidence>
<evidence type="ECO:0000313" key="16">
    <source>
        <dbReference type="EMBL" id="KAB3531522.1"/>
    </source>
</evidence>
<dbReference type="HAMAP" id="MF_01382">
    <property type="entry name" value="SecA"/>
    <property type="match status" value="1"/>
</dbReference>
<keyword evidence="17" id="KW-1185">Reference proteome</keyword>
<dbReference type="SMART" id="SM00958">
    <property type="entry name" value="SecA_PP_bind"/>
    <property type="match status" value="1"/>
</dbReference>
<comment type="similarity">
    <text evidence="2 12">Belongs to the SecA family.</text>
</comment>
<comment type="caution">
    <text evidence="16">The sequence shown here is derived from an EMBL/GenBank/DDBJ whole genome shotgun (WGS) entry which is preliminary data.</text>
</comment>
<dbReference type="GO" id="GO:0006605">
    <property type="term" value="P:protein targeting"/>
    <property type="evidence" value="ECO:0007669"/>
    <property type="project" value="UniProtKB-UniRule"/>
</dbReference>
<dbReference type="GO" id="GO:0065002">
    <property type="term" value="P:intracellular protein transmembrane transport"/>
    <property type="evidence" value="ECO:0007669"/>
    <property type="project" value="UniProtKB-UniRule"/>
</dbReference>
<dbReference type="PANTHER" id="PTHR30612">
    <property type="entry name" value="SECA INNER MEMBRANE COMPONENT OF SEC PROTEIN SECRETION SYSTEM"/>
    <property type="match status" value="1"/>
</dbReference>
<dbReference type="InterPro" id="IPR014001">
    <property type="entry name" value="Helicase_ATP-bd"/>
</dbReference>
<dbReference type="Pfam" id="PF07516">
    <property type="entry name" value="SecA_SW"/>
    <property type="match status" value="2"/>
</dbReference>
<dbReference type="PROSITE" id="PS51196">
    <property type="entry name" value="SECA_MOTOR_DEAD"/>
    <property type="match status" value="1"/>
</dbReference>
<evidence type="ECO:0000256" key="12">
    <source>
        <dbReference type="HAMAP-Rule" id="MF_01382"/>
    </source>
</evidence>
<reference evidence="16 17" key="1">
    <citation type="submission" date="2019-10" db="EMBL/GenBank/DDBJ databases">
        <title>Alkaliphilus serpentinus sp. nov. and Alkaliphilus pronyensis sp. nov., two novel anaerobic alkaliphilic species isolated from the serpentinized-hosted hydrothermal field of the Prony Bay (New Caledonia).</title>
        <authorList>
            <person name="Postec A."/>
        </authorList>
    </citation>
    <scope>NUCLEOTIDE SEQUENCE [LARGE SCALE GENOMIC DNA]</scope>
    <source>
        <strain evidence="16 17">LacT</strain>
    </source>
</reference>
<dbReference type="EMBL" id="WBZB01000013">
    <property type="protein sequence ID" value="KAB3531522.1"/>
    <property type="molecule type" value="Genomic_DNA"/>
</dbReference>
<evidence type="ECO:0000256" key="10">
    <source>
        <dbReference type="ARBA" id="ARBA00023010"/>
    </source>
</evidence>
<accession>A0A833HQ71</accession>
<evidence type="ECO:0000256" key="6">
    <source>
        <dbReference type="ARBA" id="ARBA00022741"/>
    </source>
</evidence>
<keyword evidence="9 12" id="KW-1278">Translocase</keyword>
<feature type="domain" description="Helicase C-terminal" evidence="14">
    <location>
        <begin position="418"/>
        <end position="579"/>
    </location>
</feature>
<dbReference type="SUPFAM" id="SSF81886">
    <property type="entry name" value="Helical scaffold and wing domains of SecA"/>
    <property type="match status" value="1"/>
</dbReference>
<dbReference type="InterPro" id="IPR027417">
    <property type="entry name" value="P-loop_NTPase"/>
</dbReference>
<dbReference type="InterPro" id="IPR044722">
    <property type="entry name" value="SecA_SF2_C"/>
</dbReference>
<comment type="function">
    <text evidence="12">Part of the Sec protein translocase complex. Interacts with the SecYEG preprotein conducting channel. Has a central role in coupling the hydrolysis of ATP to the transfer of proteins into and across the cell membrane, serving as an ATP-driven molecular motor driving the stepwise translocation of polypeptide chains across the membrane.</text>
</comment>
<dbReference type="InterPro" id="IPR011116">
    <property type="entry name" value="SecA_Wing/Scaffold"/>
</dbReference>
<dbReference type="PRINTS" id="PR00906">
    <property type="entry name" value="SECA"/>
</dbReference>
<keyword evidence="10 12" id="KW-0811">Translocation</keyword>
<dbReference type="EC" id="7.4.2.8" evidence="12"/>
<dbReference type="CDD" id="cd17928">
    <property type="entry name" value="DEXDc_SecA"/>
    <property type="match status" value="1"/>
</dbReference>
<dbReference type="PROSITE" id="PS01312">
    <property type="entry name" value="SECA"/>
    <property type="match status" value="1"/>
</dbReference>
<proteinExistence type="inferred from homology"/>
<dbReference type="SUPFAM" id="SSF52540">
    <property type="entry name" value="P-loop containing nucleoside triphosphate hydrolases"/>
    <property type="match status" value="2"/>
</dbReference>
<comment type="subcellular location">
    <subcellularLocation>
        <location evidence="12">Cell membrane</location>
        <topology evidence="12">Peripheral membrane protein</topology>
        <orientation evidence="12">Cytoplasmic side</orientation>
    </subcellularLocation>
    <subcellularLocation>
        <location evidence="12">Cytoplasm</location>
    </subcellularLocation>
    <subcellularLocation>
        <location evidence="1">Membrane</location>
        <topology evidence="1">Peripheral membrane protein</topology>
    </subcellularLocation>
    <text evidence="12">Distribution is 50-50.</text>
</comment>
<dbReference type="InterPro" id="IPR011115">
    <property type="entry name" value="SecA_DEAD"/>
</dbReference>
<evidence type="ECO:0000256" key="11">
    <source>
        <dbReference type="ARBA" id="ARBA00023136"/>
    </source>
</evidence>
<dbReference type="Pfam" id="PF01043">
    <property type="entry name" value="SecA_PP_bind"/>
    <property type="match status" value="1"/>
</dbReference>
<dbReference type="InterPro" id="IPR000185">
    <property type="entry name" value="SecA"/>
</dbReference>
<dbReference type="GO" id="GO:0008564">
    <property type="term" value="F:protein-exporting ATPase activity"/>
    <property type="evidence" value="ECO:0007669"/>
    <property type="project" value="UniProtKB-EC"/>
</dbReference>
<gene>
    <name evidence="16" type="primary">secA2</name>
    <name evidence="12" type="synonym">secA</name>
    <name evidence="16" type="ORF">F8153_04930</name>
</gene>
<evidence type="ECO:0000256" key="3">
    <source>
        <dbReference type="ARBA" id="ARBA00022448"/>
    </source>
</evidence>
<keyword evidence="7 12" id="KW-0067">ATP-binding</keyword>
<dbReference type="InterPro" id="IPR020937">
    <property type="entry name" value="SecA_CS"/>
</dbReference>
<feature type="binding site" evidence="12">
    <location>
        <position position="496"/>
    </location>
    <ligand>
        <name>ATP</name>
        <dbReference type="ChEBI" id="CHEBI:30616"/>
    </ligand>
</feature>
<organism evidence="16 17">
    <name type="scientific">Alkaliphilus serpentinus</name>
    <dbReference type="NCBI Taxonomy" id="1482731"/>
    <lineage>
        <taxon>Bacteria</taxon>
        <taxon>Bacillati</taxon>
        <taxon>Bacillota</taxon>
        <taxon>Clostridia</taxon>
        <taxon>Peptostreptococcales</taxon>
        <taxon>Natronincolaceae</taxon>
        <taxon>Alkaliphilus</taxon>
    </lineage>
</organism>
<comment type="catalytic activity">
    <reaction evidence="12">
        <text>ATP + H2O + cellular proteinSide 1 = ADP + phosphate + cellular proteinSide 2.</text>
        <dbReference type="EC" id="7.4.2.8"/>
    </reaction>
</comment>